<dbReference type="PANTHER" id="PTHR33337:SF44">
    <property type="entry name" value="DUF636 DOMAIN PROTEIN (AFU_ORTHOLOGUE AFUA_1G09754)"/>
    <property type="match status" value="1"/>
</dbReference>
<feature type="domain" description="CENP-V/GFA" evidence="5">
    <location>
        <begin position="5"/>
        <end position="129"/>
    </location>
</feature>
<keyword evidence="3" id="KW-0862">Zinc</keyword>
<comment type="similarity">
    <text evidence="1">Belongs to the Gfa family.</text>
</comment>
<evidence type="ECO:0000256" key="1">
    <source>
        <dbReference type="ARBA" id="ARBA00005495"/>
    </source>
</evidence>
<protein>
    <submittedName>
        <fullName evidence="6">GFA family protein</fullName>
    </submittedName>
</protein>
<dbReference type="PANTHER" id="PTHR33337">
    <property type="entry name" value="GFA DOMAIN-CONTAINING PROTEIN"/>
    <property type="match status" value="1"/>
</dbReference>
<keyword evidence="4" id="KW-0456">Lyase</keyword>
<dbReference type="Gene3D" id="3.90.1590.10">
    <property type="entry name" value="glutathione-dependent formaldehyde- activating enzyme (gfa)"/>
    <property type="match status" value="1"/>
</dbReference>
<evidence type="ECO:0000259" key="5">
    <source>
        <dbReference type="PROSITE" id="PS51891"/>
    </source>
</evidence>
<keyword evidence="7" id="KW-1185">Reference proteome</keyword>
<dbReference type="Pfam" id="PF04828">
    <property type="entry name" value="GFA"/>
    <property type="match status" value="1"/>
</dbReference>
<dbReference type="EMBL" id="CP122537">
    <property type="protein sequence ID" value="WGH79972.1"/>
    <property type="molecule type" value="Genomic_DNA"/>
</dbReference>
<evidence type="ECO:0000256" key="4">
    <source>
        <dbReference type="ARBA" id="ARBA00023239"/>
    </source>
</evidence>
<evidence type="ECO:0000256" key="2">
    <source>
        <dbReference type="ARBA" id="ARBA00022723"/>
    </source>
</evidence>
<evidence type="ECO:0000313" key="7">
    <source>
        <dbReference type="Proteomes" id="UP001243420"/>
    </source>
</evidence>
<accession>A0ABY8LFB7</accession>
<proteinExistence type="inferred from homology"/>
<dbReference type="SUPFAM" id="SSF51316">
    <property type="entry name" value="Mss4-like"/>
    <property type="match status" value="1"/>
</dbReference>
<dbReference type="Proteomes" id="UP001243420">
    <property type="component" value="Chromosome"/>
</dbReference>
<evidence type="ECO:0000256" key="3">
    <source>
        <dbReference type="ARBA" id="ARBA00022833"/>
    </source>
</evidence>
<name>A0ABY8LFB7_9RHOB</name>
<gene>
    <name evidence="6" type="ORF">P8627_06860</name>
</gene>
<dbReference type="InterPro" id="IPR011057">
    <property type="entry name" value="Mss4-like_sf"/>
</dbReference>
<sequence length="159" mass="17906">MPVDLAGSCRCGAVAFTIASHTPHPFMRCYCGICRKLAGGGGYAVNIMGVTETLAIRGEDRTKEIRIRVDGAPSRMRRRFCAECGSALWGWHPDWPELTHPFASAIDTDLPVPPSRFHMMLDFKAPWVEPEIRDGDESFARYPDQSIEDWHRSRSLWVA</sequence>
<evidence type="ECO:0000313" key="6">
    <source>
        <dbReference type="EMBL" id="WGH79972.1"/>
    </source>
</evidence>
<dbReference type="RefSeq" id="WP_279966987.1">
    <property type="nucleotide sequence ID" value="NZ_CP122537.1"/>
</dbReference>
<keyword evidence="2" id="KW-0479">Metal-binding</keyword>
<dbReference type="InterPro" id="IPR006913">
    <property type="entry name" value="CENP-V/GFA"/>
</dbReference>
<reference evidence="6 7" key="1">
    <citation type="submission" date="2023-04" db="EMBL/GenBank/DDBJ databases">
        <title>Jannaschia ovalis sp. nov., a marine bacterium isolated from sea tidal flat.</title>
        <authorList>
            <person name="Kwon D.Y."/>
            <person name="Kim J.-J."/>
        </authorList>
    </citation>
    <scope>NUCLEOTIDE SEQUENCE [LARGE SCALE GENOMIC DNA]</scope>
    <source>
        <strain evidence="6 7">GRR-S6-38</strain>
    </source>
</reference>
<organism evidence="6 7">
    <name type="scientific">Jannaschia ovalis</name>
    <dbReference type="NCBI Taxonomy" id="3038773"/>
    <lineage>
        <taxon>Bacteria</taxon>
        <taxon>Pseudomonadati</taxon>
        <taxon>Pseudomonadota</taxon>
        <taxon>Alphaproteobacteria</taxon>
        <taxon>Rhodobacterales</taxon>
        <taxon>Roseobacteraceae</taxon>
        <taxon>Jannaschia</taxon>
    </lineage>
</organism>
<dbReference type="PROSITE" id="PS51891">
    <property type="entry name" value="CENP_V_GFA"/>
    <property type="match status" value="1"/>
</dbReference>